<reference evidence="3" key="2">
    <citation type="submission" date="2021-09" db="EMBL/GenBank/DDBJ databases">
        <authorList>
            <person name="Gilroy R."/>
        </authorList>
    </citation>
    <scope>NUCLEOTIDE SEQUENCE</scope>
    <source>
        <strain evidence="3">CHK175-13533</strain>
    </source>
</reference>
<proteinExistence type="inferred from homology"/>
<dbReference type="RefSeq" id="WP_276830829.1">
    <property type="nucleotide sequence ID" value="NZ_DYTQ01000071.1"/>
</dbReference>
<dbReference type="PIRSF" id="PIRSF017082">
    <property type="entry name" value="YflP"/>
    <property type="match status" value="1"/>
</dbReference>
<name>A0A9D2VFV6_9BURK</name>
<sequence>MMRYLRTLFTPCALVSLACSMPAWAQADFPTKAITIVVPYAAGGASDVATRLIAEQMSKESGYTFIVENKPGAGGSLAANYVARAKPDGYTLLLGTSNTHGINSYIYPNLSYDPITSFEPVGMMVETVVVLLGGVNFPADNLEQTIEVLAKNPDQYSYASPGVGSVHHLAMSLLNTTQRLDVMHVPYRGAGPAMVDLVAGTVPLMVGGIAPARSYIESGQVKLLGVANNRSFNSVPGTAQYFSEIAPETAVSSWLGLFAPAQTPETIVNDLTKSVDKALQSVPLQRALEEHGLQAQYQSPTDFKQTLTADMEFWRKAVESADVEM</sequence>
<protein>
    <submittedName>
        <fullName evidence="3">Tripartite tricarboxylate transporter substrate binding protein</fullName>
    </submittedName>
</protein>
<keyword evidence="2" id="KW-0732">Signal</keyword>
<accession>A0A9D2VFV6</accession>
<dbReference type="Pfam" id="PF03401">
    <property type="entry name" value="TctC"/>
    <property type="match status" value="1"/>
</dbReference>
<dbReference type="Proteomes" id="UP000700248">
    <property type="component" value="Unassembled WGS sequence"/>
</dbReference>
<evidence type="ECO:0000256" key="1">
    <source>
        <dbReference type="ARBA" id="ARBA00006987"/>
    </source>
</evidence>
<evidence type="ECO:0000313" key="4">
    <source>
        <dbReference type="Proteomes" id="UP000700248"/>
    </source>
</evidence>
<comment type="caution">
    <text evidence="3">The sequence shown here is derived from an EMBL/GenBank/DDBJ whole genome shotgun (WGS) entry which is preliminary data.</text>
</comment>
<evidence type="ECO:0000313" key="3">
    <source>
        <dbReference type="EMBL" id="HJH24088.1"/>
    </source>
</evidence>
<dbReference type="InterPro" id="IPR042100">
    <property type="entry name" value="Bug_dom1"/>
</dbReference>
<dbReference type="AlphaFoldDB" id="A0A9D2VFV6"/>
<dbReference type="PANTHER" id="PTHR42928:SF5">
    <property type="entry name" value="BLR1237 PROTEIN"/>
    <property type="match status" value="1"/>
</dbReference>
<dbReference type="PROSITE" id="PS51257">
    <property type="entry name" value="PROKAR_LIPOPROTEIN"/>
    <property type="match status" value="1"/>
</dbReference>
<gene>
    <name evidence="3" type="ORF">K8U84_05990</name>
</gene>
<dbReference type="PANTHER" id="PTHR42928">
    <property type="entry name" value="TRICARBOXYLATE-BINDING PROTEIN"/>
    <property type="match status" value="1"/>
</dbReference>
<reference evidence="3" key="1">
    <citation type="journal article" date="2021" name="PeerJ">
        <title>Extensive microbial diversity within the chicken gut microbiome revealed by metagenomics and culture.</title>
        <authorList>
            <person name="Gilroy R."/>
            <person name="Ravi A."/>
            <person name="Getino M."/>
            <person name="Pursley I."/>
            <person name="Horton D.L."/>
            <person name="Alikhan N.F."/>
            <person name="Baker D."/>
            <person name="Gharbi K."/>
            <person name="Hall N."/>
            <person name="Watson M."/>
            <person name="Adriaenssens E.M."/>
            <person name="Foster-Nyarko E."/>
            <person name="Jarju S."/>
            <person name="Secka A."/>
            <person name="Antonio M."/>
            <person name="Oren A."/>
            <person name="Chaudhuri R.R."/>
            <person name="La Ragione R."/>
            <person name="Hildebrand F."/>
            <person name="Pallen M.J."/>
        </authorList>
    </citation>
    <scope>NUCLEOTIDE SEQUENCE</scope>
    <source>
        <strain evidence="3">CHK175-13533</strain>
    </source>
</reference>
<dbReference type="InterPro" id="IPR005064">
    <property type="entry name" value="BUG"/>
</dbReference>
<evidence type="ECO:0000256" key="2">
    <source>
        <dbReference type="SAM" id="SignalP"/>
    </source>
</evidence>
<dbReference type="Gene3D" id="3.40.190.10">
    <property type="entry name" value="Periplasmic binding protein-like II"/>
    <property type="match status" value="1"/>
</dbReference>
<dbReference type="Gene3D" id="3.40.190.150">
    <property type="entry name" value="Bordetella uptake gene, domain 1"/>
    <property type="match status" value="1"/>
</dbReference>
<feature type="signal peptide" evidence="2">
    <location>
        <begin position="1"/>
        <end position="25"/>
    </location>
</feature>
<organism evidence="3 4">
    <name type="scientific">Paenalcaligenes hominis</name>
    <dbReference type="NCBI Taxonomy" id="643674"/>
    <lineage>
        <taxon>Bacteria</taxon>
        <taxon>Pseudomonadati</taxon>
        <taxon>Pseudomonadota</taxon>
        <taxon>Betaproteobacteria</taxon>
        <taxon>Burkholderiales</taxon>
        <taxon>Alcaligenaceae</taxon>
        <taxon>Paenalcaligenes</taxon>
    </lineage>
</organism>
<feature type="chain" id="PRO_5039323307" evidence="2">
    <location>
        <begin position="26"/>
        <end position="325"/>
    </location>
</feature>
<comment type="similarity">
    <text evidence="1">Belongs to the UPF0065 (bug) family.</text>
</comment>
<dbReference type="EMBL" id="DYTQ01000071">
    <property type="protein sequence ID" value="HJH24088.1"/>
    <property type="molecule type" value="Genomic_DNA"/>
</dbReference>